<accession>A0A6J5LP56</accession>
<proteinExistence type="predicted"/>
<sequence length="307" mass="33530">MTAHYTHFSNLCESLLEASTASNYLQNSPGSQQVIRTLHSKFGLEHNARWQPRPEIRLSDIKDIGKSGNSARVYLLVVGTKGSAAIFYHEPAYNLVASDGGEPQTFASNAGKEILTALKQVVGKTNKVYLATMSNGNAVKQKQNQRREYKKQTTGYVSPDVTLQTNIETLIAKFKPLWAKAIQAAMADMKGVVVTMIKNDAIDAAQGKLQRVRSLSNMAETIESGQTDDRDLLSMMGKAITLSLYMTASHYYPDQTGEISGSWNDRYSNAPSAQSAVGAQNVIRDIAAGDNAKLATLLAFFKRGLMV</sequence>
<reference evidence="1" key="1">
    <citation type="submission" date="2020-04" db="EMBL/GenBank/DDBJ databases">
        <authorList>
            <person name="Chiriac C."/>
            <person name="Salcher M."/>
            <person name="Ghai R."/>
            <person name="Kavagutti S V."/>
        </authorList>
    </citation>
    <scope>NUCLEOTIDE SEQUENCE</scope>
</reference>
<gene>
    <name evidence="1" type="ORF">UFOVP257_223</name>
</gene>
<protein>
    <submittedName>
        <fullName evidence="1">Uncharacterized protein</fullName>
    </submittedName>
</protein>
<evidence type="ECO:0000313" key="1">
    <source>
        <dbReference type="EMBL" id="CAB4133499.1"/>
    </source>
</evidence>
<dbReference type="EMBL" id="LR796274">
    <property type="protein sequence ID" value="CAB4133499.1"/>
    <property type="molecule type" value="Genomic_DNA"/>
</dbReference>
<organism evidence="1">
    <name type="scientific">uncultured Caudovirales phage</name>
    <dbReference type="NCBI Taxonomy" id="2100421"/>
    <lineage>
        <taxon>Viruses</taxon>
        <taxon>Duplodnaviria</taxon>
        <taxon>Heunggongvirae</taxon>
        <taxon>Uroviricota</taxon>
        <taxon>Caudoviricetes</taxon>
        <taxon>Peduoviridae</taxon>
        <taxon>Maltschvirus</taxon>
        <taxon>Maltschvirus maltsch</taxon>
    </lineage>
</organism>
<name>A0A6J5LP56_9CAUD</name>